<protein>
    <submittedName>
        <fullName evidence="3">Uncharacterized protein</fullName>
    </submittedName>
</protein>
<evidence type="ECO:0000256" key="1">
    <source>
        <dbReference type="SAM" id="MobiDB-lite"/>
    </source>
</evidence>
<gene>
    <name evidence="3" type="ORF">BRAFLDRAFT_100697</name>
</gene>
<accession>C3ZNM0</accession>
<evidence type="ECO:0000313" key="3">
    <source>
        <dbReference type="EMBL" id="EEN45872.1"/>
    </source>
</evidence>
<name>C3ZNM0_BRAFL</name>
<dbReference type="AlphaFoldDB" id="C3ZNM0"/>
<keyword evidence="2" id="KW-0732">Signal</keyword>
<reference evidence="3" key="1">
    <citation type="journal article" date="2008" name="Nature">
        <title>The amphioxus genome and the evolution of the chordate karyotype.</title>
        <authorList>
            <consortium name="US DOE Joint Genome Institute (JGI-PGF)"/>
            <person name="Putnam N.H."/>
            <person name="Butts T."/>
            <person name="Ferrier D.E.K."/>
            <person name="Furlong R.F."/>
            <person name="Hellsten U."/>
            <person name="Kawashima T."/>
            <person name="Robinson-Rechavi M."/>
            <person name="Shoguchi E."/>
            <person name="Terry A."/>
            <person name="Yu J.-K."/>
            <person name="Benito-Gutierrez E.L."/>
            <person name="Dubchak I."/>
            <person name="Garcia-Fernandez J."/>
            <person name="Gibson-Brown J.J."/>
            <person name="Grigoriev I.V."/>
            <person name="Horton A.C."/>
            <person name="de Jong P.J."/>
            <person name="Jurka J."/>
            <person name="Kapitonov V.V."/>
            <person name="Kohara Y."/>
            <person name="Kuroki Y."/>
            <person name="Lindquist E."/>
            <person name="Lucas S."/>
            <person name="Osoegawa K."/>
            <person name="Pennacchio L.A."/>
            <person name="Salamov A.A."/>
            <person name="Satou Y."/>
            <person name="Sauka-Spengler T."/>
            <person name="Schmutz J."/>
            <person name="Shin-I T."/>
            <person name="Toyoda A."/>
            <person name="Bronner-Fraser M."/>
            <person name="Fujiyama A."/>
            <person name="Holland L.Z."/>
            <person name="Holland P.W.H."/>
            <person name="Satoh N."/>
            <person name="Rokhsar D.S."/>
        </authorList>
    </citation>
    <scope>NUCLEOTIDE SEQUENCE [LARGE SCALE GENOMIC DNA]</scope>
    <source>
        <strain evidence="3">S238N-H82</strain>
        <tissue evidence="3">Testes</tissue>
    </source>
</reference>
<dbReference type="InterPro" id="IPR038807">
    <property type="entry name" value="CCDC150"/>
</dbReference>
<dbReference type="InParanoid" id="C3ZNM0"/>
<feature type="signal peptide" evidence="2">
    <location>
        <begin position="1"/>
        <end position="20"/>
    </location>
</feature>
<evidence type="ECO:0000256" key="2">
    <source>
        <dbReference type="SAM" id="SignalP"/>
    </source>
</evidence>
<dbReference type="EMBL" id="GG666652">
    <property type="protein sequence ID" value="EEN45872.1"/>
    <property type="molecule type" value="Genomic_DNA"/>
</dbReference>
<dbReference type="PANTHER" id="PTHR35352">
    <property type="entry name" value="COILED-COIL DOMAIN-CONTAINING PROTEIN 150"/>
    <property type="match status" value="1"/>
</dbReference>
<sequence length="237" mass="26395">MTSAAAVYLALLAALVGVEAEHCDWQPIFRVLPGVGGDKVRDVWTAGFTRDFGSDPLLFPAAHFKSPLVQEWETLGIQLVKGSLYSYRQGTEVRELIFDGRDTTKVSWFSHERLISSPWTDLKTETNNIFSIIGDSTYHRSFFINRNYGGCEKDAGWLVVPDGGTACGWETRDKRVPHILFSRASTHVNWTTGGDDVGTADVMVVSIKTCGHVTESVEEHPLHHRHHHEDETASIDA</sequence>
<dbReference type="PANTHER" id="PTHR35352:SF1">
    <property type="entry name" value="COILED-COIL DOMAIN-CONTAINING PROTEIN 150"/>
    <property type="match status" value="1"/>
</dbReference>
<organism>
    <name type="scientific">Branchiostoma floridae</name>
    <name type="common">Florida lancelet</name>
    <name type="synonym">Amphioxus</name>
    <dbReference type="NCBI Taxonomy" id="7739"/>
    <lineage>
        <taxon>Eukaryota</taxon>
        <taxon>Metazoa</taxon>
        <taxon>Chordata</taxon>
        <taxon>Cephalochordata</taxon>
        <taxon>Leptocardii</taxon>
        <taxon>Amphioxiformes</taxon>
        <taxon>Branchiostomatidae</taxon>
        <taxon>Branchiostoma</taxon>
    </lineage>
</organism>
<feature type="region of interest" description="Disordered" evidence="1">
    <location>
        <begin position="218"/>
        <end position="237"/>
    </location>
</feature>
<feature type="chain" id="PRO_5002936648" evidence="2">
    <location>
        <begin position="21"/>
        <end position="237"/>
    </location>
</feature>
<proteinExistence type="predicted"/>